<evidence type="ECO:0000313" key="8">
    <source>
        <dbReference type="Proteomes" id="UP000242715"/>
    </source>
</evidence>
<evidence type="ECO:0000259" key="5">
    <source>
        <dbReference type="Pfam" id="PF00931"/>
    </source>
</evidence>
<evidence type="ECO:0000256" key="1">
    <source>
        <dbReference type="ARBA" id="ARBA00022737"/>
    </source>
</evidence>
<proteinExistence type="predicted"/>
<dbReference type="GO" id="GO:0051707">
    <property type="term" value="P:response to other organism"/>
    <property type="evidence" value="ECO:0007669"/>
    <property type="project" value="UniProtKB-ARBA"/>
</dbReference>
<protein>
    <recommendedName>
        <fullName evidence="9">Rx N-terminal domain-containing protein</fullName>
    </recommendedName>
</protein>
<keyword evidence="2" id="KW-0547">Nucleotide-binding</keyword>
<evidence type="ECO:0000256" key="3">
    <source>
        <dbReference type="ARBA" id="ARBA00022821"/>
    </source>
</evidence>
<dbReference type="Pfam" id="PF18052">
    <property type="entry name" value="Rx_N"/>
    <property type="match status" value="1"/>
</dbReference>
<dbReference type="InterPro" id="IPR027417">
    <property type="entry name" value="P-loop_NTPase"/>
</dbReference>
<dbReference type="AlphaFoldDB" id="A0A2Z6NA15"/>
<dbReference type="GO" id="GO:0006952">
    <property type="term" value="P:defense response"/>
    <property type="evidence" value="ECO:0007669"/>
    <property type="project" value="UniProtKB-KW"/>
</dbReference>
<name>A0A2Z6NA15_TRISU</name>
<evidence type="ECO:0000259" key="6">
    <source>
        <dbReference type="Pfam" id="PF18052"/>
    </source>
</evidence>
<dbReference type="PANTHER" id="PTHR36766">
    <property type="entry name" value="PLANT BROAD-SPECTRUM MILDEW RESISTANCE PROTEIN RPW8"/>
    <property type="match status" value="1"/>
</dbReference>
<dbReference type="Gene3D" id="1.20.5.4130">
    <property type="match status" value="1"/>
</dbReference>
<keyword evidence="3" id="KW-0611">Plant defense</keyword>
<keyword evidence="1" id="KW-0677">Repeat</keyword>
<dbReference type="Pfam" id="PF00931">
    <property type="entry name" value="NB-ARC"/>
    <property type="match status" value="1"/>
</dbReference>
<dbReference type="InterPro" id="IPR041118">
    <property type="entry name" value="Rx_N"/>
</dbReference>
<dbReference type="OrthoDB" id="1405487at2759"/>
<dbReference type="InterPro" id="IPR032675">
    <property type="entry name" value="LRR_dom_sf"/>
</dbReference>
<dbReference type="Gene3D" id="3.80.10.10">
    <property type="entry name" value="Ribonuclease Inhibitor"/>
    <property type="match status" value="1"/>
</dbReference>
<dbReference type="PRINTS" id="PR00364">
    <property type="entry name" value="DISEASERSIST"/>
</dbReference>
<dbReference type="SUPFAM" id="SSF52058">
    <property type="entry name" value="L domain-like"/>
    <property type="match status" value="1"/>
</dbReference>
<dbReference type="GO" id="GO:0043531">
    <property type="term" value="F:ADP binding"/>
    <property type="evidence" value="ECO:0007669"/>
    <property type="project" value="InterPro"/>
</dbReference>
<organism evidence="7 8">
    <name type="scientific">Trifolium subterraneum</name>
    <name type="common">Subterranean clover</name>
    <dbReference type="NCBI Taxonomy" id="3900"/>
    <lineage>
        <taxon>Eukaryota</taxon>
        <taxon>Viridiplantae</taxon>
        <taxon>Streptophyta</taxon>
        <taxon>Embryophyta</taxon>
        <taxon>Tracheophyta</taxon>
        <taxon>Spermatophyta</taxon>
        <taxon>Magnoliopsida</taxon>
        <taxon>eudicotyledons</taxon>
        <taxon>Gunneridae</taxon>
        <taxon>Pentapetalae</taxon>
        <taxon>rosids</taxon>
        <taxon>fabids</taxon>
        <taxon>Fabales</taxon>
        <taxon>Fabaceae</taxon>
        <taxon>Papilionoideae</taxon>
        <taxon>50 kb inversion clade</taxon>
        <taxon>NPAAA clade</taxon>
        <taxon>Hologalegina</taxon>
        <taxon>IRL clade</taxon>
        <taxon>Trifolieae</taxon>
        <taxon>Trifolium</taxon>
    </lineage>
</organism>
<dbReference type="InterPro" id="IPR002182">
    <property type="entry name" value="NB-ARC"/>
</dbReference>
<sequence length="569" mass="64149">MAVEFVGSALLSASLQVAFDRLASVEVVDYFQGRKFNDKLLKKLNITLLSINAVIDDAEQKQIRNQHVKVWLDAVKDAVFEAEDLLDEIDIQVTQCKLEAESQSSPNKVWNYFNASTNSFGKEIESKMQEVLENLEYLSSKKDILGLKEASTSSGFSVRSGSQVSRKLPTTSLLGETVLYGRDVDKQIILNWLKSHTDNEKQFSVVSIVGMGGMGKTLLAQHIYNDSKMEDEFDVKAWVCISDEFDVFKITRAILEGINGAIDDSRDLNMIGGYCMEASLLERIEPIVSNIYLERMNIVGCPNMNIPIHSCYNFLVGLYIWSSCDSLTTFPLDLFPQLKELQFRACNNLEMISQEKTHNLKLLQISNCPKFVSFPRGGFNAPELVLCQFFKLENLKSLPECMHILLPSMYHLFVIDCPQLELLSDGGLPSNLKQLFLRNCSKLLASMKCALAAATSLSILYIGEVDMEFFPDLGLLPHSLSSLSITWCPNLKKLNYFGLCHLSTLTRLYLSSCPLLECLPEEGLPKSISTLQIWGDCPLLKHRFRKPNGEDWEKIRHIQCIIIDSDIIT</sequence>
<keyword evidence="8" id="KW-1185">Reference proteome</keyword>
<evidence type="ECO:0000313" key="7">
    <source>
        <dbReference type="EMBL" id="GAU38943.1"/>
    </source>
</evidence>
<feature type="domain" description="NB-ARC" evidence="5">
    <location>
        <begin position="189"/>
        <end position="262"/>
    </location>
</feature>
<evidence type="ECO:0000256" key="2">
    <source>
        <dbReference type="ARBA" id="ARBA00022741"/>
    </source>
</evidence>
<dbReference type="GO" id="GO:0005524">
    <property type="term" value="F:ATP binding"/>
    <property type="evidence" value="ECO:0007669"/>
    <property type="project" value="UniProtKB-KW"/>
</dbReference>
<evidence type="ECO:0000256" key="4">
    <source>
        <dbReference type="ARBA" id="ARBA00022840"/>
    </source>
</evidence>
<dbReference type="Gene3D" id="3.40.50.300">
    <property type="entry name" value="P-loop containing nucleotide triphosphate hydrolases"/>
    <property type="match status" value="1"/>
</dbReference>
<dbReference type="EMBL" id="DF973739">
    <property type="protein sequence ID" value="GAU38943.1"/>
    <property type="molecule type" value="Genomic_DNA"/>
</dbReference>
<dbReference type="PANTHER" id="PTHR36766:SF31">
    <property type="entry name" value="DISEASE RESISTANCE RPP13-LIKE PROTEIN 1"/>
    <property type="match status" value="1"/>
</dbReference>
<dbReference type="Proteomes" id="UP000242715">
    <property type="component" value="Unassembled WGS sequence"/>
</dbReference>
<feature type="domain" description="Disease resistance N-terminal" evidence="6">
    <location>
        <begin position="13"/>
        <end position="103"/>
    </location>
</feature>
<gene>
    <name evidence="7" type="ORF">TSUD_363820</name>
</gene>
<keyword evidence="4" id="KW-0067">ATP-binding</keyword>
<accession>A0A2Z6NA15</accession>
<dbReference type="SUPFAM" id="SSF52540">
    <property type="entry name" value="P-loop containing nucleoside triphosphate hydrolases"/>
    <property type="match status" value="1"/>
</dbReference>
<reference evidence="8" key="1">
    <citation type="journal article" date="2017" name="Front. Plant Sci.">
        <title>Climate Clever Clovers: New Paradigm to Reduce the Environmental Footprint of Ruminants by Breeding Low Methanogenic Forages Utilizing Haplotype Variation.</title>
        <authorList>
            <person name="Kaur P."/>
            <person name="Appels R."/>
            <person name="Bayer P.E."/>
            <person name="Keeble-Gagnere G."/>
            <person name="Wang J."/>
            <person name="Hirakawa H."/>
            <person name="Shirasawa K."/>
            <person name="Vercoe P."/>
            <person name="Stefanova K."/>
            <person name="Durmic Z."/>
            <person name="Nichols P."/>
            <person name="Revell C."/>
            <person name="Isobe S.N."/>
            <person name="Edwards D."/>
            <person name="Erskine W."/>
        </authorList>
    </citation>
    <scope>NUCLEOTIDE SEQUENCE [LARGE SCALE GENOMIC DNA]</scope>
    <source>
        <strain evidence="8">cv. Daliak</strain>
    </source>
</reference>
<evidence type="ECO:0008006" key="9">
    <source>
        <dbReference type="Google" id="ProtNLM"/>
    </source>
</evidence>